<dbReference type="PANTHER" id="PTHR43126:SF2">
    <property type="entry name" value="D-ALANYL-D-ALANINE DIPEPTIDASE"/>
    <property type="match status" value="1"/>
</dbReference>
<feature type="binding site" evidence="9">
    <location>
        <position position="151"/>
    </location>
    <ligand>
        <name>Zn(2+)</name>
        <dbReference type="ChEBI" id="CHEBI:29105"/>
        <note>catalytic</note>
    </ligand>
</feature>
<dbReference type="PANTHER" id="PTHR43126">
    <property type="entry name" value="D-ALANYL-D-ALANINE DIPEPTIDASE"/>
    <property type="match status" value="1"/>
</dbReference>
<evidence type="ECO:0000256" key="1">
    <source>
        <dbReference type="ARBA" id="ARBA00001362"/>
    </source>
</evidence>
<feature type="active site" description="Proton donor/acceptor" evidence="9">
    <location>
        <position position="214"/>
    </location>
</feature>
<gene>
    <name evidence="10" type="ORF">OKIT_1704</name>
</gene>
<feature type="binding site" evidence="9">
    <location>
        <position position="144"/>
    </location>
    <ligand>
        <name>Zn(2+)</name>
        <dbReference type="ChEBI" id="CHEBI:29105"/>
        <note>catalytic</note>
    </ligand>
</feature>
<dbReference type="Proteomes" id="UP000004959">
    <property type="component" value="Chromosome"/>
</dbReference>
<dbReference type="eggNOG" id="COG2173">
    <property type="taxonomic scope" value="Bacteria"/>
</dbReference>
<dbReference type="SUPFAM" id="SSF55166">
    <property type="entry name" value="Hedgehog/DD-peptidase"/>
    <property type="match status" value="1"/>
</dbReference>
<evidence type="ECO:0000256" key="5">
    <source>
        <dbReference type="ARBA" id="ARBA00022833"/>
    </source>
</evidence>
<dbReference type="Gene3D" id="3.30.1380.10">
    <property type="match status" value="1"/>
</dbReference>
<evidence type="ECO:0000256" key="8">
    <source>
        <dbReference type="ARBA" id="ARBA00023316"/>
    </source>
</evidence>
<dbReference type="EC" id="3.4.13.22" evidence="9"/>
<name>G9WGF2_9LACO</name>
<keyword evidence="7 9" id="KW-0482">Metalloprotease</keyword>
<feature type="binding site" evidence="9">
    <location>
        <position position="217"/>
    </location>
    <ligand>
        <name>Zn(2+)</name>
        <dbReference type="ChEBI" id="CHEBI:29105"/>
        <note>catalytic</note>
    </ligand>
</feature>
<dbReference type="PATRIC" id="fig|1045004.4.peg.1677"/>
<keyword evidence="6 9" id="KW-0224">Dipeptidase</keyword>
<dbReference type="AlphaFoldDB" id="G9WGF2"/>
<evidence type="ECO:0000256" key="6">
    <source>
        <dbReference type="ARBA" id="ARBA00022997"/>
    </source>
</evidence>
<dbReference type="Pfam" id="PF01427">
    <property type="entry name" value="Peptidase_M15"/>
    <property type="match status" value="1"/>
</dbReference>
<keyword evidence="2 9" id="KW-0645">Protease</keyword>
<keyword evidence="8" id="KW-0961">Cell wall biogenesis/degradation</keyword>
<dbReference type="CDD" id="cd14843">
    <property type="entry name" value="D-Ala-D-Ala_dipeptidase_like"/>
    <property type="match status" value="1"/>
</dbReference>
<evidence type="ECO:0000313" key="10">
    <source>
        <dbReference type="EMBL" id="EHN59779.1"/>
    </source>
</evidence>
<evidence type="ECO:0000256" key="7">
    <source>
        <dbReference type="ARBA" id="ARBA00023049"/>
    </source>
</evidence>
<organism evidence="10 11">
    <name type="scientific">Oenococcus kitaharae DSM 17330</name>
    <dbReference type="NCBI Taxonomy" id="1045004"/>
    <lineage>
        <taxon>Bacteria</taxon>
        <taxon>Bacillati</taxon>
        <taxon>Bacillota</taxon>
        <taxon>Bacilli</taxon>
        <taxon>Lactobacillales</taxon>
        <taxon>Lactobacillaceae</taxon>
        <taxon>Oenococcus</taxon>
    </lineage>
</organism>
<dbReference type="GO" id="GO:0008237">
    <property type="term" value="F:metallopeptidase activity"/>
    <property type="evidence" value="ECO:0007669"/>
    <property type="project" value="UniProtKB-KW"/>
</dbReference>
<proteinExistence type="inferred from homology"/>
<dbReference type="GO" id="GO:0008270">
    <property type="term" value="F:zinc ion binding"/>
    <property type="evidence" value="ECO:0007669"/>
    <property type="project" value="UniProtKB-UniRule"/>
</dbReference>
<dbReference type="GO" id="GO:0160237">
    <property type="term" value="F:D-Ala-D-Ala dipeptidase activity"/>
    <property type="evidence" value="ECO:0007669"/>
    <property type="project" value="UniProtKB-EC"/>
</dbReference>
<keyword evidence="3 9" id="KW-0479">Metal-binding</keyword>
<dbReference type="InterPro" id="IPR009045">
    <property type="entry name" value="Zn_M74/Hedgehog-like"/>
</dbReference>
<keyword evidence="11" id="KW-1185">Reference proteome</keyword>
<evidence type="ECO:0000256" key="4">
    <source>
        <dbReference type="ARBA" id="ARBA00022801"/>
    </source>
</evidence>
<comment type="function">
    <text evidence="9">Catalyzes hydrolysis of the D-alanyl-D-alanine dipeptide.</text>
</comment>
<evidence type="ECO:0000256" key="9">
    <source>
        <dbReference type="HAMAP-Rule" id="MF_01924"/>
    </source>
</evidence>
<comment type="caution">
    <text evidence="10">The sequence shown here is derived from an EMBL/GenBank/DDBJ whole genome shotgun (WGS) entry which is preliminary data.</text>
</comment>
<evidence type="ECO:0000256" key="2">
    <source>
        <dbReference type="ARBA" id="ARBA00022670"/>
    </source>
</evidence>
<dbReference type="HOGENOM" id="CLU_060744_2_2_9"/>
<keyword evidence="4 9" id="KW-0378">Hydrolase</keyword>
<comment type="similarity">
    <text evidence="9">Belongs to the peptidase M15D family.</text>
</comment>
<dbReference type="HAMAP" id="MF_01924">
    <property type="entry name" value="A_A_dipeptidase"/>
    <property type="match status" value="1"/>
</dbReference>
<dbReference type="GO" id="GO:0071555">
    <property type="term" value="P:cell wall organization"/>
    <property type="evidence" value="ECO:0007669"/>
    <property type="project" value="UniProtKB-KW"/>
</dbReference>
<evidence type="ECO:0000313" key="11">
    <source>
        <dbReference type="Proteomes" id="UP000004959"/>
    </source>
</evidence>
<accession>G9WGF2</accession>
<dbReference type="InterPro" id="IPR000755">
    <property type="entry name" value="A_A_dipeptidase"/>
</dbReference>
<feature type="site" description="Transition state stabilizer" evidence="9">
    <location>
        <position position="95"/>
    </location>
</feature>
<evidence type="ECO:0000256" key="3">
    <source>
        <dbReference type="ARBA" id="ARBA00022723"/>
    </source>
</evidence>
<reference evidence="10 11" key="1">
    <citation type="journal article" date="2012" name="PLoS ONE">
        <title>Functional divergence in the genus oenococcus as predicted by genome sequencing of the newly-described species, Oenococcus kitaharae.</title>
        <authorList>
            <person name="Borneman A.R."/>
            <person name="McCarthy J.M."/>
            <person name="Chambers P.J."/>
            <person name="Bartowsky E.J."/>
        </authorList>
    </citation>
    <scope>NUCLEOTIDE SEQUENCE [LARGE SCALE GENOMIC DNA]</scope>
    <source>
        <strain evidence="11">DSM17330</strain>
    </source>
</reference>
<dbReference type="GO" id="GO:0006508">
    <property type="term" value="P:proteolysis"/>
    <property type="evidence" value="ECO:0007669"/>
    <property type="project" value="UniProtKB-KW"/>
</dbReference>
<protein>
    <recommendedName>
        <fullName evidence="9">D-alanyl-D-alanine dipeptidase</fullName>
        <shortName evidence="9">D-Ala-D-Ala dipeptidase</shortName>
        <ecNumber evidence="9">3.4.13.22</ecNumber>
    </recommendedName>
</protein>
<sequence>MVLNAQEAQMTPIKKLVDLWDNEQVRQIRIIPENDPLVSLNYFPERIIISPQYFIQGLDGALPDLYARQQVYQQLLKAADLLPEGYKFVIFDAWRSIATQMALFDKMKGFVLRDHPDFDDKQVTTAARRIVALPATDIEKPSPHNTGASLDLSVADASGQLLDMGGSFDDAGAYSRTDFYEDHADTPRDHRAQQNRRLLYQLMITAGFSNYIEEWWHFDYGNQNWAYALGKDHALFGATSPKFPWI</sequence>
<dbReference type="RefSeq" id="WP_007746913.1">
    <property type="nucleotide sequence ID" value="NZ_CM001398.1"/>
</dbReference>
<comment type="cofactor">
    <cofactor evidence="9">
        <name>Zn(2+)</name>
        <dbReference type="ChEBI" id="CHEBI:29105"/>
    </cofactor>
    <text evidence="9">Binds 1 zinc ion per subunit.</text>
</comment>
<dbReference type="EMBL" id="AFVZ01000001">
    <property type="protein sequence ID" value="EHN59779.1"/>
    <property type="molecule type" value="Genomic_DNA"/>
</dbReference>
<keyword evidence="5 9" id="KW-0862">Zinc</keyword>
<comment type="catalytic activity">
    <reaction evidence="1 9">
        <text>D-alanyl-D-alanine + H2O = 2 D-alanine</text>
        <dbReference type="Rhea" id="RHEA:20661"/>
        <dbReference type="ChEBI" id="CHEBI:15377"/>
        <dbReference type="ChEBI" id="CHEBI:57416"/>
        <dbReference type="ChEBI" id="CHEBI:57822"/>
        <dbReference type="EC" id="3.4.13.22"/>
    </reaction>
</comment>